<protein>
    <recommendedName>
        <fullName evidence="3">Putative zinc-finger domain-containing protein</fullName>
    </recommendedName>
</protein>
<keyword evidence="2" id="KW-0804">Transcription</keyword>
<name>A0ABX1ASI5_9ACTN</name>
<organism evidence="4 5">
    <name type="scientific">Streptomyces spiramenti</name>
    <dbReference type="NCBI Taxonomy" id="2720606"/>
    <lineage>
        <taxon>Bacteria</taxon>
        <taxon>Bacillati</taxon>
        <taxon>Actinomycetota</taxon>
        <taxon>Actinomycetes</taxon>
        <taxon>Kitasatosporales</taxon>
        <taxon>Streptomycetaceae</taxon>
        <taxon>Streptomyces</taxon>
    </lineage>
</organism>
<dbReference type="Gene3D" id="1.10.10.1320">
    <property type="entry name" value="Anti-sigma factor, zinc-finger domain"/>
    <property type="match status" value="1"/>
</dbReference>
<dbReference type="SUPFAM" id="SSF109854">
    <property type="entry name" value="DinB/YfiT-like putative metalloenzymes"/>
    <property type="match status" value="1"/>
</dbReference>
<sequence>MSLLGAWALSACSTTDAAAVEHHLNDCAACAEEGLRLRDAVTLMEPQRTLDLDESLRTRVLETCLSRRPARLPVPRWAAPFEAETARLDYLLNDLVEEEWRRPVRLRWYAGDSPVGCATTVAGVLDHLTAVDGLLCAGLGLPDPLGADAAGGAPRERTDLRWRLTAADRERQPRGAWGPWRDQGRAMVVSAARLPADADIRVAYRTPEDFAGGAVTLPDAFLDRAFACWVHACDIAEAVDYPFGPPSGDHLRPLVDLAARRLAVSLAARRRAGLTGSAPVLAAAGAPGRTVHLQLLGDGGGDWLVPLDSPTAVTSREAVVARLVLTAPGFCRLAAGRLPLEEAAAGADGDQRAVRDVLFATAGLSRL</sequence>
<evidence type="ECO:0000259" key="3">
    <source>
        <dbReference type="Pfam" id="PF13490"/>
    </source>
</evidence>
<evidence type="ECO:0000313" key="4">
    <source>
        <dbReference type="EMBL" id="NJP68398.1"/>
    </source>
</evidence>
<keyword evidence="5" id="KW-1185">Reference proteome</keyword>
<dbReference type="EMBL" id="JAAVJB010000207">
    <property type="protein sequence ID" value="NJP68398.1"/>
    <property type="molecule type" value="Genomic_DNA"/>
</dbReference>
<feature type="domain" description="Putative zinc-finger" evidence="3">
    <location>
        <begin position="2"/>
        <end position="31"/>
    </location>
</feature>
<accession>A0ABX1ASI5</accession>
<dbReference type="Pfam" id="PF13490">
    <property type="entry name" value="zf-HC2"/>
    <property type="match status" value="1"/>
</dbReference>
<reference evidence="4 5" key="1">
    <citation type="submission" date="2020-03" db="EMBL/GenBank/DDBJ databases">
        <title>Draft genome of Streptomyces sp. ventii, isolated from the Axial Seamount in the Pacific Ocean, and resequencing of the two type strains Streptomyces lonarensis strain NCL 716 and Streptomyces bohaiensis strain 11A07.</title>
        <authorList>
            <person name="Loughran R.M."/>
            <person name="Pfannmuller K.M."/>
            <person name="Wasson B.J."/>
            <person name="Deadmond M.C."/>
            <person name="Paddock B.E."/>
            <person name="Koyack M.J."/>
            <person name="Gallegos D.A."/>
            <person name="Mitchell E.A."/>
            <person name="Ushijima B."/>
            <person name="Saw J.H."/>
            <person name="Mcphail K.L."/>
            <person name="Videau P."/>
        </authorList>
    </citation>
    <scope>NUCLEOTIDE SEQUENCE [LARGE SCALE GENOMIC DNA]</scope>
    <source>
        <strain evidence="5">5675061</strain>
    </source>
</reference>
<proteinExistence type="predicted"/>
<dbReference type="InterPro" id="IPR034660">
    <property type="entry name" value="DinB/YfiT-like"/>
</dbReference>
<dbReference type="InterPro" id="IPR027383">
    <property type="entry name" value="Znf_put"/>
</dbReference>
<evidence type="ECO:0000256" key="2">
    <source>
        <dbReference type="ARBA" id="ARBA00023163"/>
    </source>
</evidence>
<keyword evidence="1" id="KW-0805">Transcription regulation</keyword>
<gene>
    <name evidence="4" type="ORF">HCJ92_19380</name>
</gene>
<dbReference type="InterPro" id="IPR041916">
    <property type="entry name" value="Anti_sigma_zinc_sf"/>
</dbReference>
<evidence type="ECO:0000313" key="5">
    <source>
        <dbReference type="Proteomes" id="UP000746503"/>
    </source>
</evidence>
<dbReference type="Proteomes" id="UP000746503">
    <property type="component" value="Unassembled WGS sequence"/>
</dbReference>
<comment type="caution">
    <text evidence="4">The sequence shown here is derived from an EMBL/GenBank/DDBJ whole genome shotgun (WGS) entry which is preliminary data.</text>
</comment>
<evidence type="ECO:0000256" key="1">
    <source>
        <dbReference type="ARBA" id="ARBA00023015"/>
    </source>
</evidence>